<proteinExistence type="predicted"/>
<dbReference type="RefSeq" id="WP_095042616.1">
    <property type="nucleotide sequence ID" value="NZ_LN890655.1"/>
</dbReference>
<feature type="domain" description="PIN" evidence="1">
    <location>
        <begin position="3"/>
        <end position="118"/>
    </location>
</feature>
<sequence length="129" mass="14457">MRYVLDTHALIWFLMKDNRLSERVKTTIQDPQANLVIPAIVLAESKYIADRKRVTIPYAQILDAVTLSPNYTIAPLDTPTISLLPDNLDIHDGLIVATALRVQDLYSDEVAILTNDLRITSSALANVIW</sequence>
<dbReference type="InterPro" id="IPR029060">
    <property type="entry name" value="PIN-like_dom_sf"/>
</dbReference>
<dbReference type="InterPro" id="IPR002716">
    <property type="entry name" value="PIN_dom"/>
</dbReference>
<gene>
    <name evidence="2" type="ORF">CFX0092_A1201</name>
</gene>
<dbReference type="Gene3D" id="3.40.50.1010">
    <property type="entry name" value="5'-nuclease"/>
    <property type="match status" value="1"/>
</dbReference>
<reference evidence="2" key="1">
    <citation type="submission" date="2016-01" db="EMBL/GenBank/DDBJ databases">
        <authorList>
            <person name="Mcilroy J.S."/>
            <person name="Karst M S."/>
            <person name="Albertsen M."/>
        </authorList>
    </citation>
    <scope>NUCLEOTIDE SEQUENCE</scope>
    <source>
        <strain evidence="2">Cfx-K</strain>
    </source>
</reference>
<evidence type="ECO:0000259" key="1">
    <source>
        <dbReference type="Pfam" id="PF01850"/>
    </source>
</evidence>
<name>A0A160T1M6_9CHLR</name>
<dbReference type="Proteomes" id="UP000215027">
    <property type="component" value="Chromosome I"/>
</dbReference>
<accession>A0A160T1M6</accession>
<dbReference type="Pfam" id="PF01850">
    <property type="entry name" value="PIN"/>
    <property type="match status" value="1"/>
</dbReference>
<dbReference type="AlphaFoldDB" id="A0A160T1M6"/>
<dbReference type="SUPFAM" id="SSF88723">
    <property type="entry name" value="PIN domain-like"/>
    <property type="match status" value="1"/>
</dbReference>
<evidence type="ECO:0000313" key="3">
    <source>
        <dbReference type="Proteomes" id="UP000215027"/>
    </source>
</evidence>
<dbReference type="EMBL" id="LN890655">
    <property type="protein sequence ID" value="CUS03079.2"/>
    <property type="molecule type" value="Genomic_DNA"/>
</dbReference>
<keyword evidence="3" id="KW-1185">Reference proteome</keyword>
<dbReference type="KEGG" id="pbf:CFX0092_A1201"/>
<protein>
    <submittedName>
        <fullName evidence="2">PilT protein domain protein</fullName>
    </submittedName>
</protein>
<organism evidence="2 3">
    <name type="scientific">Candidatus Promineifilum breve</name>
    <dbReference type="NCBI Taxonomy" id="1806508"/>
    <lineage>
        <taxon>Bacteria</taxon>
        <taxon>Bacillati</taxon>
        <taxon>Chloroflexota</taxon>
        <taxon>Ardenticatenia</taxon>
        <taxon>Candidatus Promineifilales</taxon>
        <taxon>Candidatus Promineifilaceae</taxon>
        <taxon>Candidatus Promineifilum</taxon>
    </lineage>
</organism>
<evidence type="ECO:0000313" key="2">
    <source>
        <dbReference type="EMBL" id="CUS03079.2"/>
    </source>
</evidence>